<comment type="caution">
    <text evidence="1">The sequence shown here is derived from an EMBL/GenBank/DDBJ whole genome shotgun (WGS) entry which is preliminary data.</text>
</comment>
<accession>A0A3M7PSI4</accession>
<dbReference type="AlphaFoldDB" id="A0A3M7PSI4"/>
<protein>
    <submittedName>
        <fullName evidence="1">Uncharacterized protein</fullName>
    </submittedName>
</protein>
<dbReference type="Proteomes" id="UP000276133">
    <property type="component" value="Unassembled WGS sequence"/>
</dbReference>
<organism evidence="1 2">
    <name type="scientific">Brachionus plicatilis</name>
    <name type="common">Marine rotifer</name>
    <name type="synonym">Brachionus muelleri</name>
    <dbReference type="NCBI Taxonomy" id="10195"/>
    <lineage>
        <taxon>Eukaryota</taxon>
        <taxon>Metazoa</taxon>
        <taxon>Spiralia</taxon>
        <taxon>Gnathifera</taxon>
        <taxon>Rotifera</taxon>
        <taxon>Eurotatoria</taxon>
        <taxon>Monogononta</taxon>
        <taxon>Pseudotrocha</taxon>
        <taxon>Ploima</taxon>
        <taxon>Brachionidae</taxon>
        <taxon>Brachionus</taxon>
    </lineage>
</organism>
<proteinExistence type="predicted"/>
<dbReference type="InterPro" id="IPR011011">
    <property type="entry name" value="Znf_FYVE_PHD"/>
</dbReference>
<sequence length="68" mass="7973">MLRSVIHSIDSNWFCEKCKCPIVDENHDSIACDYCYKLSHFKCVVYIIHINLSFSFNSTLLATCYYIL</sequence>
<dbReference type="SUPFAM" id="SSF57903">
    <property type="entry name" value="FYVE/PHD zinc finger"/>
    <property type="match status" value="1"/>
</dbReference>
<gene>
    <name evidence="1" type="ORF">BpHYR1_046489</name>
</gene>
<evidence type="ECO:0000313" key="2">
    <source>
        <dbReference type="Proteomes" id="UP000276133"/>
    </source>
</evidence>
<dbReference type="EMBL" id="REGN01009045">
    <property type="protein sequence ID" value="RNA02112.1"/>
    <property type="molecule type" value="Genomic_DNA"/>
</dbReference>
<evidence type="ECO:0000313" key="1">
    <source>
        <dbReference type="EMBL" id="RNA02112.1"/>
    </source>
</evidence>
<name>A0A3M7PSI4_BRAPC</name>
<keyword evidence="2" id="KW-1185">Reference proteome</keyword>
<reference evidence="1 2" key="1">
    <citation type="journal article" date="2018" name="Sci. Rep.">
        <title>Genomic signatures of local adaptation to the degree of environmental predictability in rotifers.</title>
        <authorList>
            <person name="Franch-Gras L."/>
            <person name="Hahn C."/>
            <person name="Garcia-Roger E.M."/>
            <person name="Carmona M.J."/>
            <person name="Serra M."/>
            <person name="Gomez A."/>
        </authorList>
    </citation>
    <scope>NUCLEOTIDE SEQUENCE [LARGE SCALE GENOMIC DNA]</scope>
    <source>
        <strain evidence="1">HYR1</strain>
    </source>
</reference>